<accession>A0ABU7ETC1</accession>
<proteinExistence type="predicted"/>
<protein>
    <submittedName>
        <fullName evidence="1">Uncharacterized protein</fullName>
    </submittedName>
</protein>
<sequence length="109" mass="12690">MREGARSRSQAEKEKHIYRGEVFSLAAPLLLYQAVYKPPINTKLNKCRKMTSGTFIATITSQNIALCNTSVFFAKGKPSRKTLLWLRMWGAFTQDWDWRKHKQHSEDIE</sequence>
<dbReference type="Proteomes" id="UP001352852">
    <property type="component" value="Unassembled WGS sequence"/>
</dbReference>
<evidence type="ECO:0000313" key="1">
    <source>
        <dbReference type="EMBL" id="MED6290375.1"/>
    </source>
</evidence>
<name>A0ABU7ETC1_9TELE</name>
<evidence type="ECO:0000313" key="2">
    <source>
        <dbReference type="Proteomes" id="UP001352852"/>
    </source>
</evidence>
<keyword evidence="2" id="KW-1185">Reference proteome</keyword>
<organism evidence="1 2">
    <name type="scientific">Characodon lateralis</name>
    <dbReference type="NCBI Taxonomy" id="208331"/>
    <lineage>
        <taxon>Eukaryota</taxon>
        <taxon>Metazoa</taxon>
        <taxon>Chordata</taxon>
        <taxon>Craniata</taxon>
        <taxon>Vertebrata</taxon>
        <taxon>Euteleostomi</taxon>
        <taxon>Actinopterygii</taxon>
        <taxon>Neopterygii</taxon>
        <taxon>Teleostei</taxon>
        <taxon>Neoteleostei</taxon>
        <taxon>Acanthomorphata</taxon>
        <taxon>Ovalentaria</taxon>
        <taxon>Atherinomorphae</taxon>
        <taxon>Cyprinodontiformes</taxon>
        <taxon>Goodeidae</taxon>
        <taxon>Characodon</taxon>
    </lineage>
</organism>
<comment type="caution">
    <text evidence="1">The sequence shown here is derived from an EMBL/GenBank/DDBJ whole genome shotgun (WGS) entry which is preliminary data.</text>
</comment>
<dbReference type="EMBL" id="JAHUTJ010066434">
    <property type="protein sequence ID" value="MED6290375.1"/>
    <property type="molecule type" value="Genomic_DNA"/>
</dbReference>
<gene>
    <name evidence="1" type="ORF">CHARACLAT_012385</name>
</gene>
<reference evidence="1 2" key="1">
    <citation type="submission" date="2021-06" db="EMBL/GenBank/DDBJ databases">
        <authorList>
            <person name="Palmer J.M."/>
        </authorList>
    </citation>
    <scope>NUCLEOTIDE SEQUENCE [LARGE SCALE GENOMIC DNA]</scope>
    <source>
        <strain evidence="1 2">CL_MEX2019</strain>
        <tissue evidence="1">Muscle</tissue>
    </source>
</reference>